<accession>A0A4Y1WVA6</accession>
<dbReference type="PANTHER" id="PTHR11845:SF13">
    <property type="entry name" value="5'-DEOXYNUCLEOTIDASE HDDC2"/>
    <property type="match status" value="1"/>
</dbReference>
<dbReference type="PANTHER" id="PTHR11845">
    <property type="entry name" value="5'-DEOXYNUCLEOTIDASE HDDC2"/>
    <property type="match status" value="1"/>
</dbReference>
<evidence type="ECO:0000256" key="7">
    <source>
        <dbReference type="ARBA" id="ARBA00022801"/>
    </source>
</evidence>
<comment type="subunit">
    <text evidence="4">Homodimer.</text>
</comment>
<organism evidence="8 9">
    <name type="scientific">Alistipes communis</name>
    <dbReference type="NCBI Taxonomy" id="2585118"/>
    <lineage>
        <taxon>Bacteria</taxon>
        <taxon>Pseudomonadati</taxon>
        <taxon>Bacteroidota</taxon>
        <taxon>Bacteroidia</taxon>
        <taxon>Bacteroidales</taxon>
        <taxon>Rikenellaceae</taxon>
        <taxon>Alistipes</taxon>
    </lineage>
</organism>
<evidence type="ECO:0000256" key="6">
    <source>
        <dbReference type="ARBA" id="ARBA00022723"/>
    </source>
</evidence>
<dbReference type="Pfam" id="PF13023">
    <property type="entry name" value="HD_3"/>
    <property type="match status" value="1"/>
</dbReference>
<keyword evidence="9" id="KW-1185">Reference proteome</keyword>
<comment type="cofactor">
    <cofactor evidence="3">
        <name>Co(2+)</name>
        <dbReference type="ChEBI" id="CHEBI:48828"/>
    </cofactor>
</comment>
<evidence type="ECO:0000256" key="1">
    <source>
        <dbReference type="ARBA" id="ARBA00001638"/>
    </source>
</evidence>
<dbReference type="GO" id="GO:0046872">
    <property type="term" value="F:metal ion binding"/>
    <property type="evidence" value="ECO:0007669"/>
    <property type="project" value="UniProtKB-KW"/>
</dbReference>
<accession>A0A4Y1XMV3</accession>
<reference evidence="9" key="1">
    <citation type="submission" date="2019-06" db="EMBL/GenBank/DDBJ databases">
        <title>Alistipes onderdonkii subsp. vulgaris subsp. nov., Alistipes dispar sp. nov. and Alistipes communis sp. nov., isolated from human faeces, and creation of Alistipes onderdonkii subsp. onderdonkii subsp. nov.</title>
        <authorList>
            <person name="Sakamoto M."/>
            <person name="Ikeyama N."/>
            <person name="Ogata Y."/>
            <person name="Suda W."/>
            <person name="Iino T."/>
            <person name="Hattori M."/>
            <person name="Ohkuma M."/>
        </authorList>
    </citation>
    <scope>NUCLEOTIDE SEQUENCE [LARGE SCALE GENOMIC DNA]</scope>
    <source>
        <strain evidence="9">5CBH24</strain>
    </source>
</reference>
<dbReference type="KEGG" id="acou:A5CBH24_19580"/>
<proteinExistence type="predicted"/>
<evidence type="ECO:0000256" key="3">
    <source>
        <dbReference type="ARBA" id="ARBA00001941"/>
    </source>
</evidence>
<comment type="catalytic activity">
    <reaction evidence="1">
        <text>a 2'-deoxyribonucleoside 5'-phosphate + H2O = a 2'-deoxyribonucleoside + phosphate</text>
        <dbReference type="Rhea" id="RHEA:36167"/>
        <dbReference type="ChEBI" id="CHEBI:15377"/>
        <dbReference type="ChEBI" id="CHEBI:18274"/>
        <dbReference type="ChEBI" id="CHEBI:43474"/>
        <dbReference type="ChEBI" id="CHEBI:65317"/>
        <dbReference type="EC" id="3.1.3.89"/>
    </reaction>
</comment>
<dbReference type="EMBL" id="AP019735">
    <property type="protein sequence ID" value="BBL04645.1"/>
    <property type="molecule type" value="Genomic_DNA"/>
</dbReference>
<dbReference type="Gene3D" id="1.10.3210.10">
    <property type="entry name" value="Hypothetical protein af1432"/>
    <property type="match status" value="1"/>
</dbReference>
<evidence type="ECO:0000313" key="8">
    <source>
        <dbReference type="EMBL" id="BBL04645.1"/>
    </source>
</evidence>
<sequence length="179" mass="20379">MRFIREVERLKSVERTAWTTSGRRESTAEHSWRLALLAMVLCGEYPRLDRLRVLQLALVHDLGETYDGDIPAVAQGDPAAKERVERAAVERLAGCLPEGAGRELRGVWEEYEACRTPEAKLVKALDKAETILQHNQGQNPSGFDYEFNLGYGAEWFRADEMLQRLRGLLDADTLRHLEK</sequence>
<gene>
    <name evidence="8" type="ORF">A5CBH24_19580</name>
</gene>
<dbReference type="EC" id="3.1.3.89" evidence="5"/>
<evidence type="ECO:0000256" key="4">
    <source>
        <dbReference type="ARBA" id="ARBA00011738"/>
    </source>
</evidence>
<dbReference type="Proteomes" id="UP000318946">
    <property type="component" value="Chromosome"/>
</dbReference>
<dbReference type="GO" id="GO:0002953">
    <property type="term" value="F:5'-deoxynucleotidase activity"/>
    <property type="evidence" value="ECO:0007669"/>
    <property type="project" value="UniProtKB-EC"/>
</dbReference>
<name>A0A4Y1WVA6_9BACT</name>
<dbReference type="SUPFAM" id="SSF109604">
    <property type="entry name" value="HD-domain/PDEase-like"/>
    <property type="match status" value="1"/>
</dbReference>
<dbReference type="CDD" id="cd00077">
    <property type="entry name" value="HDc"/>
    <property type="match status" value="1"/>
</dbReference>
<dbReference type="AlphaFoldDB" id="A0A4Y1WVA6"/>
<evidence type="ECO:0000256" key="2">
    <source>
        <dbReference type="ARBA" id="ARBA00001936"/>
    </source>
</evidence>
<keyword evidence="7 8" id="KW-0378">Hydrolase</keyword>
<dbReference type="InterPro" id="IPR003607">
    <property type="entry name" value="HD/PDEase_dom"/>
</dbReference>
<dbReference type="InterPro" id="IPR006674">
    <property type="entry name" value="HD_domain"/>
</dbReference>
<keyword evidence="6" id="KW-0479">Metal-binding</keyword>
<evidence type="ECO:0000313" key="9">
    <source>
        <dbReference type="Proteomes" id="UP000318946"/>
    </source>
</evidence>
<dbReference type="InterPro" id="IPR039356">
    <property type="entry name" value="YfbR/HDDC2"/>
</dbReference>
<comment type="cofactor">
    <cofactor evidence="2">
        <name>Mn(2+)</name>
        <dbReference type="ChEBI" id="CHEBI:29035"/>
    </cofactor>
</comment>
<protein>
    <recommendedName>
        <fullName evidence="5">5'-deoxynucleotidase</fullName>
        <ecNumber evidence="5">3.1.3.89</ecNumber>
    </recommendedName>
</protein>
<dbReference type="GO" id="GO:0005737">
    <property type="term" value="C:cytoplasm"/>
    <property type="evidence" value="ECO:0007669"/>
    <property type="project" value="TreeGrafter"/>
</dbReference>
<evidence type="ECO:0000256" key="5">
    <source>
        <dbReference type="ARBA" id="ARBA00012964"/>
    </source>
</evidence>
<dbReference type="SMART" id="SM00471">
    <property type="entry name" value="HDc"/>
    <property type="match status" value="1"/>
</dbReference>